<evidence type="ECO:0000313" key="4">
    <source>
        <dbReference type="Proteomes" id="UP001589865"/>
    </source>
</evidence>
<evidence type="ECO:0000256" key="1">
    <source>
        <dbReference type="SAM" id="MobiDB-lite"/>
    </source>
</evidence>
<comment type="caution">
    <text evidence="3">The sequence shown here is derived from an EMBL/GenBank/DDBJ whole genome shotgun (WGS) entry which is preliminary data.</text>
</comment>
<feature type="region of interest" description="Disordered" evidence="1">
    <location>
        <begin position="432"/>
        <end position="451"/>
    </location>
</feature>
<protein>
    <submittedName>
        <fullName evidence="3">Uncharacterized protein</fullName>
    </submittedName>
</protein>
<feature type="signal peptide" evidence="2">
    <location>
        <begin position="1"/>
        <end position="20"/>
    </location>
</feature>
<dbReference type="Proteomes" id="UP001589865">
    <property type="component" value="Unassembled WGS sequence"/>
</dbReference>
<dbReference type="EMBL" id="JBHLUN010000006">
    <property type="protein sequence ID" value="MFC0408492.1"/>
    <property type="molecule type" value="Genomic_DNA"/>
</dbReference>
<dbReference type="RefSeq" id="WP_377044244.1">
    <property type="nucleotide sequence ID" value="NZ_JBHLUN010000006.1"/>
</dbReference>
<evidence type="ECO:0000313" key="3">
    <source>
        <dbReference type="EMBL" id="MFC0408492.1"/>
    </source>
</evidence>
<feature type="region of interest" description="Disordered" evidence="1">
    <location>
        <begin position="331"/>
        <end position="355"/>
    </location>
</feature>
<feature type="chain" id="PRO_5046203316" evidence="2">
    <location>
        <begin position="21"/>
        <end position="451"/>
    </location>
</feature>
<gene>
    <name evidence="3" type="ORF">ACFFGY_09555</name>
</gene>
<proteinExistence type="predicted"/>
<evidence type="ECO:0000256" key="2">
    <source>
        <dbReference type="SAM" id="SignalP"/>
    </source>
</evidence>
<keyword evidence="2" id="KW-0732">Signal</keyword>
<name>A0ABV6JRY6_9PROT</name>
<keyword evidence="4" id="KW-1185">Reference proteome</keyword>
<organism evidence="3 4">
    <name type="scientific">Roseomonas elaeocarpi</name>
    <dbReference type="NCBI Taxonomy" id="907779"/>
    <lineage>
        <taxon>Bacteria</taxon>
        <taxon>Pseudomonadati</taxon>
        <taxon>Pseudomonadota</taxon>
        <taxon>Alphaproteobacteria</taxon>
        <taxon>Acetobacterales</taxon>
        <taxon>Roseomonadaceae</taxon>
        <taxon>Roseomonas</taxon>
    </lineage>
</organism>
<sequence length="451" mass="47845">MPRLVVLLAASLLLILPASAETSHRAALGRPQNAAAGDGDAVLSAQDVLFAYAHLTDTRPDLEALARVEVPPPDTHSPVPGAAAARYRTALRDETAELRGAFERFNINRPLLLRVQTGIGRYDAAAGGLPLDFNPSFWVRDPTWRTDGFILRFNNAGAVRTVPVADEGEADDRMATAGFDPRFDDGWNGVLELRFVFGGVLPHPPGLRGAPIAARLLSARLVSRDGEVVHDFGTVGQGIPRRGPPVLGTAKLDGLRLGMPLAEARAALPGLRATPAGYGMFEGLAAGVRRDPRAPRCDIGIVADLRAFGQAVPPRHSFRHCVALQAAVPLPEPTEPSGKPAARSSDPADALPAPEVSAPQVGEVTVLRFLPGAMPEVVRRQLERRFGAPLTEGKGEITWIGHDPDAADSQAPMVQLKAEFVTLAQGGPDGEPGVLLGLQMQPYRPDPADNS</sequence>
<accession>A0ABV6JRY6</accession>
<reference evidence="3 4" key="1">
    <citation type="submission" date="2024-09" db="EMBL/GenBank/DDBJ databases">
        <authorList>
            <person name="Sun Q."/>
            <person name="Mori K."/>
        </authorList>
    </citation>
    <scope>NUCLEOTIDE SEQUENCE [LARGE SCALE GENOMIC DNA]</scope>
    <source>
        <strain evidence="3 4">TBRC 5777</strain>
    </source>
</reference>